<dbReference type="AlphaFoldDB" id="X1PP74"/>
<protein>
    <submittedName>
        <fullName evidence="1">Uncharacterized protein</fullName>
    </submittedName>
</protein>
<name>X1PP74_9ZZZZ</name>
<comment type="caution">
    <text evidence="1">The sequence shown here is derived from an EMBL/GenBank/DDBJ whole genome shotgun (WGS) entry which is preliminary data.</text>
</comment>
<dbReference type="EMBL" id="BARV01026432">
    <property type="protein sequence ID" value="GAI40845.1"/>
    <property type="molecule type" value="Genomic_DNA"/>
</dbReference>
<accession>X1PP74</accession>
<feature type="non-terminal residue" evidence="1">
    <location>
        <position position="186"/>
    </location>
</feature>
<evidence type="ECO:0000313" key="1">
    <source>
        <dbReference type="EMBL" id="GAI40845.1"/>
    </source>
</evidence>
<sequence length="186" mass="19547">MKRKFFSVVFALVLVLTMSMIMAPPAMAATAVTNVWVQFTEANYNINHASTAAAAGFTVHFTPTTAMSRGVDKITVWVPDGATAMGPAAFTLASASTSATYYVVDRDGEASSYSAVDCTSNATLSSTGFRITVTTPVDLDAGTACSLKIEASAAVKTSVSESHTDYHIKVYTSQDTTPVLSDGFDL</sequence>
<organism evidence="1">
    <name type="scientific">marine sediment metagenome</name>
    <dbReference type="NCBI Taxonomy" id="412755"/>
    <lineage>
        <taxon>unclassified sequences</taxon>
        <taxon>metagenomes</taxon>
        <taxon>ecological metagenomes</taxon>
    </lineage>
</organism>
<reference evidence="1" key="1">
    <citation type="journal article" date="2014" name="Front. Microbiol.">
        <title>High frequency of phylogenetically diverse reductive dehalogenase-homologous genes in deep subseafloor sedimentary metagenomes.</title>
        <authorList>
            <person name="Kawai M."/>
            <person name="Futagami T."/>
            <person name="Toyoda A."/>
            <person name="Takaki Y."/>
            <person name="Nishi S."/>
            <person name="Hori S."/>
            <person name="Arai W."/>
            <person name="Tsubouchi T."/>
            <person name="Morono Y."/>
            <person name="Uchiyama I."/>
            <person name="Ito T."/>
            <person name="Fujiyama A."/>
            <person name="Inagaki F."/>
            <person name="Takami H."/>
        </authorList>
    </citation>
    <scope>NUCLEOTIDE SEQUENCE</scope>
    <source>
        <strain evidence="1">Expedition CK06-06</strain>
    </source>
</reference>
<proteinExistence type="predicted"/>
<gene>
    <name evidence="1" type="ORF">S06H3_42704</name>
</gene>